<dbReference type="GO" id="GO:0004165">
    <property type="term" value="F:delta(3)-delta(2)-enoyl-CoA isomerase activity"/>
    <property type="evidence" value="ECO:0007669"/>
    <property type="project" value="UniProtKB-ARBA"/>
</dbReference>
<dbReference type="InterPro" id="IPR029045">
    <property type="entry name" value="ClpP/crotonase-like_dom_sf"/>
</dbReference>
<evidence type="ECO:0000256" key="5">
    <source>
        <dbReference type="ARBA" id="ARBA00023235"/>
    </source>
</evidence>
<evidence type="ECO:0000256" key="4">
    <source>
        <dbReference type="ARBA" id="ARBA00023140"/>
    </source>
</evidence>
<reference evidence="6 7" key="1">
    <citation type="journal article" date="2020" name="Genome Biol. Evol.">
        <title>A new high-quality draft genome assembly of the Chinese cordyceps Ophiocordyceps sinensis.</title>
        <authorList>
            <person name="Shu R."/>
            <person name="Zhang J."/>
            <person name="Meng Q."/>
            <person name="Zhang H."/>
            <person name="Zhou G."/>
            <person name="Li M."/>
            <person name="Wu P."/>
            <person name="Zhao Y."/>
            <person name="Chen C."/>
            <person name="Qin Q."/>
        </authorList>
    </citation>
    <scope>NUCLEOTIDE SEQUENCE [LARGE SCALE GENOMIC DNA]</scope>
    <source>
        <strain evidence="6 7">IOZ07</strain>
    </source>
</reference>
<accession>A0A8H4PF65</accession>
<comment type="pathway">
    <text evidence="2">Lipid metabolism; fatty acid beta-oxidation.</text>
</comment>
<dbReference type="GO" id="GO:0006635">
    <property type="term" value="P:fatty acid beta-oxidation"/>
    <property type="evidence" value="ECO:0007669"/>
    <property type="project" value="TreeGrafter"/>
</dbReference>
<dbReference type="AlphaFoldDB" id="A0A8H4PF65"/>
<gene>
    <name evidence="6" type="ORF">G6O67_008838</name>
</gene>
<evidence type="ECO:0000256" key="3">
    <source>
        <dbReference type="ARBA" id="ARBA00005254"/>
    </source>
</evidence>
<dbReference type="Proteomes" id="UP000557566">
    <property type="component" value="Unassembled WGS sequence"/>
</dbReference>
<dbReference type="FunFam" id="3.90.226.10:FF:000048">
    <property type="entry name" value="3,2-trans-enoyl-CoA isomerase"/>
    <property type="match status" value="1"/>
</dbReference>
<evidence type="ECO:0000313" key="7">
    <source>
        <dbReference type="Proteomes" id="UP000557566"/>
    </source>
</evidence>
<dbReference type="Pfam" id="PF00378">
    <property type="entry name" value="ECH_1"/>
    <property type="match status" value="1"/>
</dbReference>
<dbReference type="OrthoDB" id="448450at2759"/>
<name>A0A8H4PF65_9HYPO</name>
<protein>
    <recommendedName>
        <fullName evidence="8">3,2-trans-enoyl-CoA isomerase</fullName>
    </recommendedName>
</protein>
<sequence>MAQQPDHSVISLEYRGRVAVITIDNDGKLNALSQPQYYRLARKLHEVSTRDDVFVTVLLAKGRYFSAGADVSIARAAPDSPRDAHRLWLTTFAAFNLNVTHAFATHPKILVVGLNGPVVGLSAALVCFADFIYAVPHAFLLTPFSSLGLVAEGGASRAMVHRLGPARANEALVMSKRLTARELEACGFLNQIFPFEKGDDAAFRARVLDEVDERLGDHLNGESMLGIKKLIRGPEMNLIHSQNVKEVFAGIDRFVKGIPQEEFRKLASGEKRHKL</sequence>
<proteinExistence type="inferred from homology"/>
<dbReference type="GO" id="GO:0005782">
    <property type="term" value="C:peroxisomal matrix"/>
    <property type="evidence" value="ECO:0007669"/>
    <property type="project" value="TreeGrafter"/>
</dbReference>
<comment type="caution">
    <text evidence="6">The sequence shown here is derived from an EMBL/GenBank/DDBJ whole genome shotgun (WGS) entry which is preliminary data.</text>
</comment>
<dbReference type="InterPro" id="IPR001753">
    <property type="entry name" value="Enoyl-CoA_hydra/iso"/>
</dbReference>
<dbReference type="InterPro" id="IPR051053">
    <property type="entry name" value="ECH/Chromodomain_protein"/>
</dbReference>
<keyword evidence="7" id="KW-1185">Reference proteome</keyword>
<evidence type="ECO:0000256" key="1">
    <source>
        <dbReference type="ARBA" id="ARBA00004275"/>
    </source>
</evidence>
<dbReference type="PANTHER" id="PTHR43684:SF1">
    <property type="entry name" value="ENOYL-COA DELTA ISOMERASE 2"/>
    <property type="match status" value="1"/>
</dbReference>
<evidence type="ECO:0008006" key="8">
    <source>
        <dbReference type="Google" id="ProtNLM"/>
    </source>
</evidence>
<keyword evidence="4" id="KW-0576">Peroxisome</keyword>
<comment type="similarity">
    <text evidence="3">Belongs to the enoyl-CoA hydratase/isomerase family.</text>
</comment>
<dbReference type="Gene3D" id="3.90.226.10">
    <property type="entry name" value="2-enoyl-CoA Hydratase, Chain A, domain 1"/>
    <property type="match status" value="1"/>
</dbReference>
<evidence type="ECO:0000313" key="6">
    <source>
        <dbReference type="EMBL" id="KAF4503902.1"/>
    </source>
</evidence>
<dbReference type="PANTHER" id="PTHR43684">
    <property type="match status" value="1"/>
</dbReference>
<dbReference type="CDD" id="cd06558">
    <property type="entry name" value="crotonase-like"/>
    <property type="match status" value="1"/>
</dbReference>
<evidence type="ECO:0000256" key="2">
    <source>
        <dbReference type="ARBA" id="ARBA00005005"/>
    </source>
</evidence>
<dbReference type="SUPFAM" id="SSF52096">
    <property type="entry name" value="ClpP/crotonase"/>
    <property type="match status" value="1"/>
</dbReference>
<keyword evidence="5" id="KW-0413">Isomerase</keyword>
<organism evidence="6 7">
    <name type="scientific">Ophiocordyceps sinensis</name>
    <dbReference type="NCBI Taxonomy" id="72228"/>
    <lineage>
        <taxon>Eukaryota</taxon>
        <taxon>Fungi</taxon>
        <taxon>Dikarya</taxon>
        <taxon>Ascomycota</taxon>
        <taxon>Pezizomycotina</taxon>
        <taxon>Sordariomycetes</taxon>
        <taxon>Hypocreomycetidae</taxon>
        <taxon>Hypocreales</taxon>
        <taxon>Ophiocordycipitaceae</taxon>
        <taxon>Ophiocordyceps</taxon>
    </lineage>
</organism>
<comment type="subcellular location">
    <subcellularLocation>
        <location evidence="1">Peroxisome</location>
    </subcellularLocation>
</comment>
<dbReference type="EMBL" id="JAAVMX010000013">
    <property type="protein sequence ID" value="KAF4503902.1"/>
    <property type="molecule type" value="Genomic_DNA"/>
</dbReference>